<feature type="region of interest" description="Disordered" evidence="4">
    <location>
        <begin position="501"/>
        <end position="528"/>
    </location>
</feature>
<organism evidence="5 6">
    <name type="scientific">Fusarium circinatum</name>
    <name type="common">Pitch canker fungus</name>
    <name type="synonym">Gibberella circinata</name>
    <dbReference type="NCBI Taxonomy" id="48490"/>
    <lineage>
        <taxon>Eukaryota</taxon>
        <taxon>Fungi</taxon>
        <taxon>Dikarya</taxon>
        <taxon>Ascomycota</taxon>
        <taxon>Pezizomycotina</taxon>
        <taxon>Sordariomycetes</taxon>
        <taxon>Hypocreomycetidae</taxon>
        <taxon>Hypocreales</taxon>
        <taxon>Nectriaceae</taxon>
        <taxon>Fusarium</taxon>
        <taxon>Fusarium fujikuroi species complex</taxon>
    </lineage>
</organism>
<protein>
    <submittedName>
        <fullName evidence="5">Ankyrin protein</fullName>
    </submittedName>
</protein>
<evidence type="ECO:0000256" key="2">
    <source>
        <dbReference type="ARBA" id="ARBA00023043"/>
    </source>
</evidence>
<keyword evidence="1" id="KW-0677">Repeat</keyword>
<keyword evidence="2 3" id="KW-0040">ANK repeat</keyword>
<dbReference type="Proteomes" id="UP000572754">
    <property type="component" value="Unassembled WGS sequence"/>
</dbReference>
<proteinExistence type="predicted"/>
<name>A0A8H5TZ17_FUSCI</name>
<reference evidence="5 6" key="2">
    <citation type="submission" date="2020-05" db="EMBL/GenBank/DDBJ databases">
        <title>Identification and distribution of gene clusters putatively required for synthesis of sphingolipid metabolism inhibitors in phylogenetically diverse species of the filamentous fungus Fusarium.</title>
        <authorList>
            <person name="Kim H.-S."/>
            <person name="Busman M."/>
            <person name="Brown D.W."/>
            <person name="Divon H."/>
            <person name="Uhlig S."/>
            <person name="Proctor R.H."/>
        </authorList>
    </citation>
    <scope>NUCLEOTIDE SEQUENCE [LARGE SCALE GENOMIC DNA]</scope>
    <source>
        <strain evidence="5 6">NRRL 25331</strain>
    </source>
</reference>
<gene>
    <name evidence="5" type="ORF">FCIRC_6520</name>
</gene>
<dbReference type="PROSITE" id="PS50297">
    <property type="entry name" value="ANK_REP_REGION"/>
    <property type="match status" value="1"/>
</dbReference>
<dbReference type="GO" id="GO:0045944">
    <property type="term" value="P:positive regulation of transcription by RNA polymerase II"/>
    <property type="evidence" value="ECO:0007669"/>
    <property type="project" value="TreeGrafter"/>
</dbReference>
<evidence type="ECO:0000313" key="6">
    <source>
        <dbReference type="Proteomes" id="UP000572754"/>
    </source>
</evidence>
<dbReference type="SMART" id="SM00248">
    <property type="entry name" value="ANK"/>
    <property type="match status" value="7"/>
</dbReference>
<feature type="repeat" description="ANK" evidence="3">
    <location>
        <begin position="411"/>
        <end position="445"/>
    </location>
</feature>
<dbReference type="GO" id="GO:0005634">
    <property type="term" value="C:nucleus"/>
    <property type="evidence" value="ECO:0007669"/>
    <property type="project" value="TreeGrafter"/>
</dbReference>
<dbReference type="EMBL" id="JAAQPE010000215">
    <property type="protein sequence ID" value="KAF5678237.1"/>
    <property type="molecule type" value="Genomic_DNA"/>
</dbReference>
<dbReference type="Gene3D" id="1.25.40.20">
    <property type="entry name" value="Ankyrin repeat-containing domain"/>
    <property type="match status" value="1"/>
</dbReference>
<dbReference type="InterPro" id="IPR050663">
    <property type="entry name" value="Ankyrin-SOCS_Box"/>
</dbReference>
<dbReference type="PROSITE" id="PS50088">
    <property type="entry name" value="ANK_REPEAT"/>
    <property type="match status" value="2"/>
</dbReference>
<evidence type="ECO:0000313" key="5">
    <source>
        <dbReference type="EMBL" id="KAF5678237.1"/>
    </source>
</evidence>
<accession>A0A8H5TZ17</accession>
<dbReference type="AlphaFoldDB" id="A0A8H5TZ17"/>
<feature type="repeat" description="ANK" evidence="3">
    <location>
        <begin position="333"/>
        <end position="371"/>
    </location>
</feature>
<keyword evidence="6" id="KW-1185">Reference proteome</keyword>
<dbReference type="GO" id="GO:0000976">
    <property type="term" value="F:transcription cis-regulatory region binding"/>
    <property type="evidence" value="ECO:0007669"/>
    <property type="project" value="TreeGrafter"/>
</dbReference>
<comment type="caution">
    <text evidence="5">The sequence shown here is derived from an EMBL/GenBank/DDBJ whole genome shotgun (WGS) entry which is preliminary data.</text>
</comment>
<dbReference type="Pfam" id="PF12796">
    <property type="entry name" value="Ank_2"/>
    <property type="match status" value="1"/>
</dbReference>
<dbReference type="PANTHER" id="PTHR24193">
    <property type="entry name" value="ANKYRIN REPEAT PROTEIN"/>
    <property type="match status" value="1"/>
</dbReference>
<evidence type="ECO:0000256" key="3">
    <source>
        <dbReference type="PROSITE-ProRule" id="PRU00023"/>
    </source>
</evidence>
<dbReference type="InterPro" id="IPR002110">
    <property type="entry name" value="Ankyrin_rpt"/>
</dbReference>
<reference evidence="6" key="1">
    <citation type="journal article" date="2020" name="BMC Genomics">
        <title>Correction to: Identification and distribution of gene clusters required for synthesis of sphingolipid metabolism inhibitors in diverse species of the filamentous fungus Fusarium.</title>
        <authorList>
            <person name="Kim H.S."/>
            <person name="Lohmar J.M."/>
            <person name="Busman M."/>
            <person name="Brown D.W."/>
            <person name="Naumann T.A."/>
            <person name="Divon H.H."/>
            <person name="Lysoe E."/>
            <person name="Uhlig S."/>
            <person name="Proctor R.H."/>
        </authorList>
    </citation>
    <scope>NUCLEOTIDE SEQUENCE [LARGE SCALE GENOMIC DNA]</scope>
    <source>
        <strain evidence="6">NRRL 25331</strain>
    </source>
</reference>
<sequence length="528" mass="57920">MASSLLPKAESPYREFTERPINRFNSSGPPFDVPVTITDRDGTLIHEHEGMGLLYAIIANNDVEFLDKYFFIDSRAIPNLLELPDDDEAICDIGDFFRAAADSGSLGTLQALLKYATKGLHTTKPIRIVRASFHLLNVAAQFGRIEIVQWLLDTQPLYASIHDRDLRGFTALAAAADLFSGESFSPPYDEPHSVLTLAAQWASTDLLERLIDGGADVHHTVAVNLRQLGIKFQQDLPPTIEVTALFLASFRGNPNGVKTLVDRRSDGVTIADMLCSPDCVGCLPLHWAARNQLPYRPGLIPTSTLYERAGKIARTMEKLLDFAPTTINIQDNNGNTALHYATRYFGKNGKMYTPIFEFLCSRGADASLRNYKDETPLHTLFLACNADIPIDAATVSLLLAHGAKVTDTDDAGNTPLHLACSSVKSGSDAISVLLQHGADPTLRNSEQDAPIHMAANFYCPPSKYSEADERMRAQDDMLDMMVEAGGGQLMDLQNAAGKSATQIYHDSRVRWSKGPREEENRGKGRGIA</sequence>
<evidence type="ECO:0000256" key="4">
    <source>
        <dbReference type="SAM" id="MobiDB-lite"/>
    </source>
</evidence>
<feature type="compositionally biased region" description="Basic and acidic residues" evidence="4">
    <location>
        <begin position="505"/>
        <end position="522"/>
    </location>
</feature>
<dbReference type="InterPro" id="IPR036770">
    <property type="entry name" value="Ankyrin_rpt-contain_sf"/>
</dbReference>
<dbReference type="SUPFAM" id="SSF48403">
    <property type="entry name" value="Ankyrin repeat"/>
    <property type="match status" value="1"/>
</dbReference>
<evidence type="ECO:0000256" key="1">
    <source>
        <dbReference type="ARBA" id="ARBA00022737"/>
    </source>
</evidence>
<dbReference type="PANTHER" id="PTHR24193:SF121">
    <property type="entry name" value="ADA2A-CONTAINING COMPLEX COMPONENT 3, ISOFORM D"/>
    <property type="match status" value="1"/>
</dbReference>